<keyword evidence="2" id="KW-1185">Reference proteome</keyword>
<dbReference type="Proteomes" id="UP001162741">
    <property type="component" value="Chromosome"/>
</dbReference>
<reference evidence="1" key="1">
    <citation type="submission" date="2022-10" db="EMBL/GenBank/DDBJ databases">
        <title>Chitinophaga sp. nov., isolated from soil.</title>
        <authorList>
            <person name="Jeon C.O."/>
        </authorList>
    </citation>
    <scope>NUCLEOTIDE SEQUENCE</scope>
    <source>
        <strain evidence="1">R8</strain>
    </source>
</reference>
<evidence type="ECO:0000313" key="1">
    <source>
        <dbReference type="EMBL" id="UYQ95736.1"/>
    </source>
</evidence>
<name>A0ABY6J7S7_9BACT</name>
<organism evidence="1 2">
    <name type="scientific">Chitinophaga horti</name>
    <dbReference type="NCBI Taxonomy" id="2920382"/>
    <lineage>
        <taxon>Bacteria</taxon>
        <taxon>Pseudomonadati</taxon>
        <taxon>Bacteroidota</taxon>
        <taxon>Chitinophagia</taxon>
        <taxon>Chitinophagales</taxon>
        <taxon>Chitinophagaceae</taxon>
        <taxon>Chitinophaga</taxon>
    </lineage>
</organism>
<dbReference type="EMBL" id="CP107006">
    <property type="protein sequence ID" value="UYQ95736.1"/>
    <property type="molecule type" value="Genomic_DNA"/>
</dbReference>
<dbReference type="RefSeq" id="WP_264283425.1">
    <property type="nucleotide sequence ID" value="NZ_CP107006.1"/>
</dbReference>
<protein>
    <submittedName>
        <fullName evidence="1">Uncharacterized protein</fullName>
    </submittedName>
</protein>
<evidence type="ECO:0000313" key="2">
    <source>
        <dbReference type="Proteomes" id="UP001162741"/>
    </source>
</evidence>
<accession>A0ABY6J7S7</accession>
<proteinExistence type="predicted"/>
<gene>
    <name evidence="1" type="ORF">MKQ68_11545</name>
</gene>
<sequence length="95" mass="10947">MIKNKATGDLAAFACKNRLSKTTLCEILTEMKEMGFPIKYDRLRRTYYYTEEGQMVSGMFFRYGEPLTREASMAGEEMKNMCFSPQAVFVPCVKD</sequence>